<gene>
    <name evidence="1" type="ORF">Tci_018627</name>
</gene>
<name>A0A6L2KCI2_TANCI</name>
<accession>A0A6L2KCI2</accession>
<proteinExistence type="predicted"/>
<evidence type="ECO:0000313" key="1">
    <source>
        <dbReference type="EMBL" id="GEU46649.1"/>
    </source>
</evidence>
<organism evidence="1">
    <name type="scientific">Tanacetum cinerariifolium</name>
    <name type="common">Dalmatian daisy</name>
    <name type="synonym">Chrysanthemum cinerariifolium</name>
    <dbReference type="NCBI Taxonomy" id="118510"/>
    <lineage>
        <taxon>Eukaryota</taxon>
        <taxon>Viridiplantae</taxon>
        <taxon>Streptophyta</taxon>
        <taxon>Embryophyta</taxon>
        <taxon>Tracheophyta</taxon>
        <taxon>Spermatophyta</taxon>
        <taxon>Magnoliopsida</taxon>
        <taxon>eudicotyledons</taxon>
        <taxon>Gunneridae</taxon>
        <taxon>Pentapetalae</taxon>
        <taxon>asterids</taxon>
        <taxon>campanulids</taxon>
        <taxon>Asterales</taxon>
        <taxon>Asteraceae</taxon>
        <taxon>Asteroideae</taxon>
        <taxon>Anthemideae</taxon>
        <taxon>Anthemidinae</taxon>
        <taxon>Tanacetum</taxon>
    </lineage>
</organism>
<dbReference type="AlphaFoldDB" id="A0A6L2KCI2"/>
<protein>
    <submittedName>
        <fullName evidence="1">Uncharacterized protein</fullName>
    </submittedName>
</protein>
<sequence length="84" mass="9519">MLCRATDVYNYQNENDIGDVIMAALEMTRATSHALGTLLGRYGFDDDRTKQEVTSHFITFMSPGKFDIALVLLRFTPPRFKVVS</sequence>
<reference evidence="1" key="1">
    <citation type="journal article" date="2019" name="Sci. Rep.">
        <title>Draft genome of Tanacetum cinerariifolium, the natural source of mosquito coil.</title>
        <authorList>
            <person name="Yamashiro T."/>
            <person name="Shiraishi A."/>
            <person name="Satake H."/>
            <person name="Nakayama K."/>
        </authorList>
    </citation>
    <scope>NUCLEOTIDE SEQUENCE</scope>
</reference>
<comment type="caution">
    <text evidence="1">The sequence shown here is derived from an EMBL/GenBank/DDBJ whole genome shotgun (WGS) entry which is preliminary data.</text>
</comment>
<dbReference type="EMBL" id="BKCJ010002154">
    <property type="protein sequence ID" value="GEU46649.1"/>
    <property type="molecule type" value="Genomic_DNA"/>
</dbReference>